<sequence length="459" mass="50892">MKILGFTFGRQKAMETVGGTWRNAWRLISEPFTGAWQRNIEEKQGDLITYPTLYACIYRISSDIGKLPFSLRSRDANGVWTEVSNSAYDPVLRKPNGFQTPAQFREYWIITKLTQGNAYILKRRDGRGVVTELYVLDPERVLPMVSDSGAVFYQLQTDKLNSLPEGYPAENLIVPASEIIHDRCMTVHHPLIGVPPLAAAHWPALKNMKIMRSATEFFANNAQPGGLLTAPAGMSENDAKAVQDYWNKEFSEGKSGKVAIIGADMKFTPFAMKSIDSQMIEQMRYSDEQICQPFGIPPFKVGIGTIPSGLGVDGVNLMYYSDALQAPIQHMEDLLDDGLKVIRPLGIELDTEPLLRMDEAKKAEINTKLVSGMIKTPDEGRRPFNLAPTAGGDTLWGQNQDYPLGMLADRKEWDPAMQPGATPAPAPEPDPDLEELRAFAGTHKAIAAMKKALEPTYVV</sequence>
<evidence type="ECO:0000313" key="2">
    <source>
        <dbReference type="Proteomes" id="UP000494117"/>
    </source>
</evidence>
<evidence type="ECO:0008006" key="3">
    <source>
        <dbReference type="Google" id="ProtNLM"/>
    </source>
</evidence>
<gene>
    <name evidence="1" type="ORF">LMG26858_01925</name>
</gene>
<dbReference type="AlphaFoldDB" id="A0A6S7DJU4"/>
<dbReference type="InterPro" id="IPR006944">
    <property type="entry name" value="Phage/GTA_portal"/>
</dbReference>
<keyword evidence="2" id="KW-1185">Reference proteome</keyword>
<evidence type="ECO:0000313" key="1">
    <source>
        <dbReference type="EMBL" id="CAB3855174.1"/>
    </source>
</evidence>
<dbReference type="Pfam" id="PF04860">
    <property type="entry name" value="Phage_portal"/>
    <property type="match status" value="1"/>
</dbReference>
<name>A0A6S7DJU4_9BURK</name>
<dbReference type="RefSeq" id="WP_175206821.1">
    <property type="nucleotide sequence ID" value="NZ_CADILG010000010.1"/>
</dbReference>
<reference evidence="1 2" key="1">
    <citation type="submission" date="2020-04" db="EMBL/GenBank/DDBJ databases">
        <authorList>
            <person name="De Canck E."/>
        </authorList>
    </citation>
    <scope>NUCLEOTIDE SEQUENCE [LARGE SCALE GENOMIC DNA]</scope>
    <source>
        <strain evidence="1 2">LMG 26858</strain>
    </source>
</reference>
<dbReference type="NCBIfam" id="TIGR01537">
    <property type="entry name" value="portal_HK97"/>
    <property type="match status" value="1"/>
</dbReference>
<organism evidence="1 2">
    <name type="scientific">Achromobacter anxifer</name>
    <dbReference type="NCBI Taxonomy" id="1287737"/>
    <lineage>
        <taxon>Bacteria</taxon>
        <taxon>Pseudomonadati</taxon>
        <taxon>Pseudomonadota</taxon>
        <taxon>Betaproteobacteria</taxon>
        <taxon>Burkholderiales</taxon>
        <taxon>Alcaligenaceae</taxon>
        <taxon>Achromobacter</taxon>
    </lineage>
</organism>
<protein>
    <recommendedName>
        <fullName evidence="3">Phage portal protein</fullName>
    </recommendedName>
</protein>
<proteinExistence type="predicted"/>
<dbReference type="Proteomes" id="UP000494117">
    <property type="component" value="Unassembled WGS sequence"/>
</dbReference>
<dbReference type="EMBL" id="CADILG010000010">
    <property type="protein sequence ID" value="CAB3855174.1"/>
    <property type="molecule type" value="Genomic_DNA"/>
</dbReference>
<dbReference type="InterPro" id="IPR006427">
    <property type="entry name" value="Portal_HK97"/>
</dbReference>
<accession>A0A6S7DJU4</accession>